<protein>
    <recommendedName>
        <fullName evidence="3">Small ribosomal subunit protein bS16</fullName>
    </recommendedName>
</protein>
<dbReference type="InterPro" id="IPR023803">
    <property type="entry name" value="Ribosomal_bS16_dom_sf"/>
</dbReference>
<sequence>MLAIRLSRFGKKNRPVYRLIVSDKTKDPKATYIESLGLYDPREGAKVTNLKEERLKYWIEKGAQLSATVNNLLVGQGALQGEKVKKVKVKKSEEKKEEPKPKEEKKPEPEKAS</sequence>
<evidence type="ECO:0000313" key="5">
    <source>
        <dbReference type="EMBL" id="OGF21433.1"/>
    </source>
</evidence>
<dbReference type="SUPFAM" id="SSF54565">
    <property type="entry name" value="Ribosomal protein S16"/>
    <property type="match status" value="1"/>
</dbReference>
<feature type="compositionally biased region" description="Basic and acidic residues" evidence="4">
    <location>
        <begin position="90"/>
        <end position="113"/>
    </location>
</feature>
<evidence type="ECO:0000256" key="4">
    <source>
        <dbReference type="SAM" id="MobiDB-lite"/>
    </source>
</evidence>
<keyword evidence="2 3" id="KW-0687">Ribonucleoprotein</keyword>
<dbReference type="InterPro" id="IPR000307">
    <property type="entry name" value="Ribosomal_bS16"/>
</dbReference>
<dbReference type="PANTHER" id="PTHR12919">
    <property type="entry name" value="30S RIBOSOMAL PROTEIN S16"/>
    <property type="match status" value="1"/>
</dbReference>
<comment type="caution">
    <text evidence="5">The sequence shown here is derived from an EMBL/GenBank/DDBJ whole genome shotgun (WGS) entry which is preliminary data.</text>
</comment>
<dbReference type="GO" id="GO:0015935">
    <property type="term" value="C:small ribosomal subunit"/>
    <property type="evidence" value="ECO:0007669"/>
    <property type="project" value="TreeGrafter"/>
</dbReference>
<organism evidence="5 6">
    <name type="scientific">Candidatus Falkowbacteria bacterium RIFOXYA2_FULL_38_12</name>
    <dbReference type="NCBI Taxonomy" id="1797993"/>
    <lineage>
        <taxon>Bacteria</taxon>
        <taxon>Candidatus Falkowiibacteriota</taxon>
    </lineage>
</organism>
<dbReference type="GO" id="GO:0003735">
    <property type="term" value="F:structural constituent of ribosome"/>
    <property type="evidence" value="ECO:0007669"/>
    <property type="project" value="InterPro"/>
</dbReference>
<feature type="region of interest" description="Disordered" evidence="4">
    <location>
        <begin position="83"/>
        <end position="113"/>
    </location>
</feature>
<gene>
    <name evidence="3" type="primary">rpsP</name>
    <name evidence="5" type="ORF">A2257_00555</name>
</gene>
<dbReference type="EMBL" id="MFGA01000006">
    <property type="protein sequence ID" value="OGF21433.1"/>
    <property type="molecule type" value="Genomic_DNA"/>
</dbReference>
<dbReference type="Proteomes" id="UP000177407">
    <property type="component" value="Unassembled WGS sequence"/>
</dbReference>
<dbReference type="NCBIfam" id="TIGR00002">
    <property type="entry name" value="S16"/>
    <property type="match status" value="1"/>
</dbReference>
<comment type="similarity">
    <text evidence="3">Belongs to the bacterial ribosomal protein bS16 family.</text>
</comment>
<evidence type="ECO:0000256" key="1">
    <source>
        <dbReference type="ARBA" id="ARBA00022980"/>
    </source>
</evidence>
<dbReference type="PANTHER" id="PTHR12919:SF20">
    <property type="entry name" value="SMALL RIBOSOMAL SUBUNIT PROTEIN BS16M"/>
    <property type="match status" value="1"/>
</dbReference>
<keyword evidence="1 3" id="KW-0689">Ribosomal protein</keyword>
<proteinExistence type="inferred from homology"/>
<dbReference type="Gene3D" id="3.30.1320.10">
    <property type="match status" value="1"/>
</dbReference>
<dbReference type="InterPro" id="IPR020592">
    <property type="entry name" value="Ribosomal_bS16_CS"/>
</dbReference>
<dbReference type="AlphaFoldDB" id="A0A1F5S4S6"/>
<evidence type="ECO:0000256" key="3">
    <source>
        <dbReference type="HAMAP-Rule" id="MF_00385"/>
    </source>
</evidence>
<name>A0A1F5S4S6_9BACT</name>
<dbReference type="HAMAP" id="MF_00385">
    <property type="entry name" value="Ribosomal_bS16"/>
    <property type="match status" value="1"/>
</dbReference>
<dbReference type="GO" id="GO:0005737">
    <property type="term" value="C:cytoplasm"/>
    <property type="evidence" value="ECO:0007669"/>
    <property type="project" value="UniProtKB-ARBA"/>
</dbReference>
<reference evidence="5 6" key="1">
    <citation type="journal article" date="2016" name="Nat. Commun.">
        <title>Thousands of microbial genomes shed light on interconnected biogeochemical processes in an aquifer system.</title>
        <authorList>
            <person name="Anantharaman K."/>
            <person name="Brown C.T."/>
            <person name="Hug L.A."/>
            <person name="Sharon I."/>
            <person name="Castelle C.J."/>
            <person name="Probst A.J."/>
            <person name="Thomas B.C."/>
            <person name="Singh A."/>
            <person name="Wilkins M.J."/>
            <person name="Karaoz U."/>
            <person name="Brodie E.L."/>
            <person name="Williams K.H."/>
            <person name="Hubbard S.S."/>
            <person name="Banfield J.F."/>
        </authorList>
    </citation>
    <scope>NUCLEOTIDE SEQUENCE [LARGE SCALE GENOMIC DNA]</scope>
</reference>
<accession>A0A1F5S4S6</accession>
<dbReference type="Pfam" id="PF00886">
    <property type="entry name" value="Ribosomal_S16"/>
    <property type="match status" value="1"/>
</dbReference>
<dbReference type="PROSITE" id="PS00732">
    <property type="entry name" value="RIBOSOMAL_S16"/>
    <property type="match status" value="1"/>
</dbReference>
<dbReference type="GO" id="GO:0006412">
    <property type="term" value="P:translation"/>
    <property type="evidence" value="ECO:0007669"/>
    <property type="project" value="UniProtKB-UniRule"/>
</dbReference>
<evidence type="ECO:0000256" key="2">
    <source>
        <dbReference type="ARBA" id="ARBA00023274"/>
    </source>
</evidence>
<evidence type="ECO:0000313" key="6">
    <source>
        <dbReference type="Proteomes" id="UP000177407"/>
    </source>
</evidence>